<evidence type="ECO:0000313" key="1">
    <source>
        <dbReference type="EMBL" id="GAG27351.1"/>
    </source>
</evidence>
<gene>
    <name evidence="1" type="ORF">S01H1_53937</name>
</gene>
<organism evidence="1">
    <name type="scientific">marine sediment metagenome</name>
    <dbReference type="NCBI Taxonomy" id="412755"/>
    <lineage>
        <taxon>unclassified sequences</taxon>
        <taxon>metagenomes</taxon>
        <taxon>ecological metagenomes</taxon>
    </lineage>
</organism>
<sequence>MGRPGRYAGVGIAWLLVVAAAVQAQEPPATFLQQQRQLEEYLRQELDRQLPVTQRLQLDWGGWFNYYTFLYDDGIESSRT</sequence>
<feature type="non-terminal residue" evidence="1">
    <location>
        <position position="80"/>
    </location>
</feature>
<comment type="caution">
    <text evidence="1">The sequence shown here is derived from an EMBL/GenBank/DDBJ whole genome shotgun (WGS) entry which is preliminary data.</text>
</comment>
<dbReference type="AlphaFoldDB" id="X0XR51"/>
<protein>
    <submittedName>
        <fullName evidence="1">Uncharacterized protein</fullName>
    </submittedName>
</protein>
<proteinExistence type="predicted"/>
<name>X0XR51_9ZZZZ</name>
<accession>X0XR51</accession>
<dbReference type="EMBL" id="BARS01034961">
    <property type="protein sequence ID" value="GAG27351.1"/>
    <property type="molecule type" value="Genomic_DNA"/>
</dbReference>
<reference evidence="1" key="1">
    <citation type="journal article" date="2014" name="Front. Microbiol.">
        <title>High frequency of phylogenetically diverse reductive dehalogenase-homologous genes in deep subseafloor sedimentary metagenomes.</title>
        <authorList>
            <person name="Kawai M."/>
            <person name="Futagami T."/>
            <person name="Toyoda A."/>
            <person name="Takaki Y."/>
            <person name="Nishi S."/>
            <person name="Hori S."/>
            <person name="Arai W."/>
            <person name="Tsubouchi T."/>
            <person name="Morono Y."/>
            <person name="Uchiyama I."/>
            <person name="Ito T."/>
            <person name="Fujiyama A."/>
            <person name="Inagaki F."/>
            <person name="Takami H."/>
        </authorList>
    </citation>
    <scope>NUCLEOTIDE SEQUENCE</scope>
    <source>
        <strain evidence="1">Expedition CK06-06</strain>
    </source>
</reference>